<evidence type="ECO:0000313" key="2">
    <source>
        <dbReference type="EMBL" id="RDI73312.1"/>
    </source>
</evidence>
<evidence type="ECO:0000256" key="1">
    <source>
        <dbReference type="SAM" id="MobiDB-lite"/>
    </source>
</evidence>
<sequence length="181" mass="19009">MSELDLDTIAPDDRKLMITHAGRRFELPIRGSMPIPQMIRLLRLETRLNLAFAGDSDEALADVFQHVYDEIMSVVRERTPDCPDLEIDEQQALAILAFVAGDDTVAQAVTDAIAAPDLPAGERVARDAGEVAADGATPFASRTVSPTPSSGSDASTGGGPSGGGTSPGVPSDFTFETLTPV</sequence>
<dbReference type="AlphaFoldDB" id="A0A7M2YT28"/>
<name>A0A7M2YT28_9ACTN</name>
<feature type="compositionally biased region" description="Low complexity" evidence="1">
    <location>
        <begin position="145"/>
        <end position="155"/>
    </location>
</feature>
<evidence type="ECO:0000313" key="3">
    <source>
        <dbReference type="Proteomes" id="UP000254134"/>
    </source>
</evidence>
<accession>A0A7M2YT28</accession>
<gene>
    <name evidence="2" type="ORF">Gocc_2912</name>
</gene>
<comment type="caution">
    <text evidence="2">The sequence shown here is derived from an EMBL/GenBank/DDBJ whole genome shotgun (WGS) entry which is preliminary data.</text>
</comment>
<organism evidence="2 3">
    <name type="scientific">Gaiella occulta</name>
    <dbReference type="NCBI Taxonomy" id="1002870"/>
    <lineage>
        <taxon>Bacteria</taxon>
        <taxon>Bacillati</taxon>
        <taxon>Actinomycetota</taxon>
        <taxon>Thermoleophilia</taxon>
        <taxon>Gaiellales</taxon>
        <taxon>Gaiellaceae</taxon>
        <taxon>Gaiella</taxon>
    </lineage>
</organism>
<feature type="compositionally biased region" description="Gly residues" evidence="1">
    <location>
        <begin position="156"/>
        <end position="166"/>
    </location>
</feature>
<feature type="region of interest" description="Disordered" evidence="1">
    <location>
        <begin position="135"/>
        <end position="181"/>
    </location>
</feature>
<reference evidence="2 3" key="1">
    <citation type="submission" date="2018-07" db="EMBL/GenBank/DDBJ databases">
        <title>High-quality-draft genome sequence of Gaiella occulta.</title>
        <authorList>
            <person name="Severino R."/>
            <person name="Froufe H.J.C."/>
            <person name="Rainey F.A."/>
            <person name="Barroso C."/>
            <person name="Albuquerque L."/>
            <person name="Lobo-Da-Cunha A."/>
            <person name="Da Costa M.S."/>
            <person name="Egas C."/>
        </authorList>
    </citation>
    <scope>NUCLEOTIDE SEQUENCE [LARGE SCALE GENOMIC DNA]</scope>
    <source>
        <strain evidence="2 3">F2-233</strain>
    </source>
</reference>
<dbReference type="EMBL" id="QQZY01000010">
    <property type="protein sequence ID" value="RDI73312.1"/>
    <property type="molecule type" value="Genomic_DNA"/>
</dbReference>
<protein>
    <submittedName>
        <fullName evidence="2">Uncharacterized protein</fullName>
    </submittedName>
</protein>
<keyword evidence="3" id="KW-1185">Reference proteome</keyword>
<dbReference type="Proteomes" id="UP000254134">
    <property type="component" value="Unassembled WGS sequence"/>
</dbReference>
<reference evidence="3" key="2">
    <citation type="journal article" date="2019" name="MicrobiologyOpen">
        <title>High-quality draft genome sequence of Gaiella occulta isolated from a 150 meter deep mineral water borehole and comparison with the genome sequences of other deep-branching lineages of the phylum Actinobacteria.</title>
        <authorList>
            <person name="Severino R."/>
            <person name="Froufe H.J.C."/>
            <person name="Barroso C."/>
            <person name="Albuquerque L."/>
            <person name="Lobo-da-Cunha A."/>
            <person name="da Costa M.S."/>
            <person name="Egas C."/>
        </authorList>
    </citation>
    <scope>NUCLEOTIDE SEQUENCE [LARGE SCALE GENOMIC DNA]</scope>
    <source>
        <strain evidence="3">F2-233</strain>
    </source>
</reference>
<proteinExistence type="predicted"/>
<dbReference type="RefSeq" id="WP_114797304.1">
    <property type="nucleotide sequence ID" value="NZ_QQZY01000010.1"/>
</dbReference>